<evidence type="ECO:0008006" key="4">
    <source>
        <dbReference type="Google" id="ProtNLM"/>
    </source>
</evidence>
<gene>
    <name evidence="2" type="ORF">CGZ75_03715</name>
</gene>
<evidence type="ECO:0000313" key="2">
    <source>
        <dbReference type="EMBL" id="OXM15835.1"/>
    </source>
</evidence>
<dbReference type="RefSeq" id="WP_089522926.1">
    <property type="nucleotide sequence ID" value="NZ_NMUQ01000001.1"/>
</dbReference>
<evidence type="ECO:0000313" key="3">
    <source>
        <dbReference type="Proteomes" id="UP000215145"/>
    </source>
</evidence>
<organism evidence="2 3">
    <name type="scientific">Paenibacillus herberti</name>
    <dbReference type="NCBI Taxonomy" id="1619309"/>
    <lineage>
        <taxon>Bacteria</taxon>
        <taxon>Bacillati</taxon>
        <taxon>Bacillota</taxon>
        <taxon>Bacilli</taxon>
        <taxon>Bacillales</taxon>
        <taxon>Paenibacillaceae</taxon>
        <taxon>Paenibacillus</taxon>
    </lineage>
</organism>
<proteinExistence type="predicted"/>
<protein>
    <recommendedName>
        <fullName evidence="4">Helicase XPB/Ssl2 N-terminal domain-containing protein</fullName>
    </recommendedName>
</protein>
<feature type="compositionally biased region" description="Basic and acidic residues" evidence="1">
    <location>
        <begin position="1"/>
        <end position="11"/>
    </location>
</feature>
<accession>A0A229P1R2</accession>
<dbReference type="AlphaFoldDB" id="A0A229P1R2"/>
<dbReference type="OrthoDB" id="2987331at2"/>
<evidence type="ECO:0000256" key="1">
    <source>
        <dbReference type="SAM" id="MobiDB-lite"/>
    </source>
</evidence>
<feature type="region of interest" description="Disordered" evidence="1">
    <location>
        <begin position="1"/>
        <end position="34"/>
    </location>
</feature>
<dbReference type="Proteomes" id="UP000215145">
    <property type="component" value="Unassembled WGS sequence"/>
</dbReference>
<name>A0A229P1R2_9BACL</name>
<keyword evidence="3" id="KW-1185">Reference proteome</keyword>
<dbReference type="EMBL" id="NMUQ01000001">
    <property type="protein sequence ID" value="OXM15835.1"/>
    <property type="molecule type" value="Genomic_DNA"/>
</dbReference>
<sequence length="699" mass="75710">MSTGRPWERSRPAPVPLPTQEQETSIVEPIGKGRSSVHLPVQGQETWSAEPVVKGRSSVPSGPGSGVRLSSAGLYLLRTLLHGFGLGGAEERRLLEMATDSGAWSRLETELALVELWRAGAVELRTRFWGEKRVHLPTSSYRAWLDAVFPATLDASPADDPGIRQLTGGSSSRLLSRVLLGIMAQLARSGPQLTVKGQLRRKMAIELETELRLPEEGLQLLWIAPAWTIDYPPATAITLDWMASEGLLGEATGGWQLDWPQLVAWIELPLLKRERGLLRWLTGRALCKGPSEAACASVSALMQPDCWYSLEALESAVQERSGTTEQVTIQRWLELLRVCGWGEFGEDSEGNRVFQLLLGHDEPASTEAGGATGAVKPGEAIEEAWEIGAAEAGEEAEKNAVTRAAEQAEKIAAAPSIEETIEIIDEEEPLLLQADGEIWAGSWSAYRSLWLLELIAERGELRELTSYRLTARSLARLGLVQGSGSIVRELLEQACGCKLPAAVSAALEEWLPVATTGAHVEESCEAESGLFTSQKHPPIILAAAEAKRDRFWSACHKLESPTTELAHSGAAAGRSVLRVAKSQAVDPFGLELLSSAAPISPLEEGAAELGKLPAAWTGSARSYHGSTSRQLIESAVNLGLPVELGTGELRKLFVPTELHREEGARWSASGFYRCELTDDRIPGELNSAYSEPIRLIVPQ</sequence>
<comment type="caution">
    <text evidence="2">The sequence shown here is derived from an EMBL/GenBank/DDBJ whole genome shotgun (WGS) entry which is preliminary data.</text>
</comment>
<reference evidence="2 3" key="1">
    <citation type="submission" date="2017-07" db="EMBL/GenBank/DDBJ databases">
        <title>Paenibacillus herberti R33 genome sequencing and assembly.</title>
        <authorList>
            <person name="Su W."/>
        </authorList>
    </citation>
    <scope>NUCLEOTIDE SEQUENCE [LARGE SCALE GENOMIC DNA]</scope>
    <source>
        <strain evidence="2 3">R33</strain>
    </source>
</reference>